<organism evidence="2">
    <name type="scientific">Hemileia vastatrix</name>
    <dbReference type="NCBI Taxonomy" id="203904"/>
    <lineage>
        <taxon>Eukaryota</taxon>
        <taxon>Fungi</taxon>
        <taxon>Dikarya</taxon>
        <taxon>Basidiomycota</taxon>
        <taxon>Pucciniomycotina</taxon>
        <taxon>Pucciniomycetes</taxon>
        <taxon>Pucciniales</taxon>
        <taxon>Zaghouaniaceae</taxon>
        <taxon>Hemileia</taxon>
    </lineage>
</organism>
<reference evidence="2" key="1">
    <citation type="submission" date="2013-04" db="EMBL/GenBank/DDBJ databases">
        <title>Genome annotation of the coffee rust (Hemileia vastatrix) contributes to the gene repertoire catalogue of the Pucciniales.</title>
        <authorList>
            <person name="Cristancho M.M."/>
            <person name="Botero D.O."/>
            <person name="Giraldo W.G."/>
            <person name="Tabima J.F."/>
            <person name="Riano-Pachon D.M."/>
            <person name="Escobar C."/>
            <person name="Rozo Y.I."/>
            <person name="Rivera L.F."/>
            <person name="Restrepo S."/>
            <person name="Gaitan A.L."/>
        </authorList>
    </citation>
    <scope>NUCLEOTIDE SEQUENCE</scope>
</reference>
<accession>T1UQ51</accession>
<evidence type="ECO:0000313" key="2">
    <source>
        <dbReference type="EMBL" id="AGT80092.1"/>
    </source>
</evidence>
<feature type="signal peptide" evidence="1">
    <location>
        <begin position="1"/>
        <end position="21"/>
    </location>
</feature>
<proteinExistence type="predicted"/>
<protein>
    <submittedName>
        <fullName evidence="2">Putative secreted protein</fullName>
    </submittedName>
</protein>
<evidence type="ECO:0000256" key="1">
    <source>
        <dbReference type="SAM" id="SignalP"/>
    </source>
</evidence>
<name>T1UQ51_9BASI</name>
<dbReference type="VEuPathDB" id="FungiDB:HVAS_10173030"/>
<sequence>MVSSLLATLLGVSLFITRASAECSILKVWGGSGTPTTGFAIDAKGTKWTPMITTLNVPGNFGLREATRAHFTVVVNFDEFDDAADGCCHQQGGSDDAE</sequence>
<dbReference type="AlphaFoldDB" id="T1UQ51"/>
<feature type="chain" id="PRO_5004595268" evidence="1">
    <location>
        <begin position="22"/>
        <end position="98"/>
    </location>
</feature>
<dbReference type="EMBL" id="KF018012">
    <property type="protein sequence ID" value="AGT80092.1"/>
    <property type="molecule type" value="Genomic_DNA"/>
</dbReference>
<keyword evidence="1" id="KW-0732">Signal</keyword>